<organism evidence="1 2">
    <name type="scientific">Gossypium arboreum</name>
    <name type="common">Tree cotton</name>
    <name type="synonym">Gossypium nanking</name>
    <dbReference type="NCBI Taxonomy" id="29729"/>
    <lineage>
        <taxon>Eukaryota</taxon>
        <taxon>Viridiplantae</taxon>
        <taxon>Streptophyta</taxon>
        <taxon>Embryophyta</taxon>
        <taxon>Tracheophyta</taxon>
        <taxon>Spermatophyta</taxon>
        <taxon>Magnoliopsida</taxon>
        <taxon>eudicotyledons</taxon>
        <taxon>Gunneridae</taxon>
        <taxon>Pentapetalae</taxon>
        <taxon>rosids</taxon>
        <taxon>malvids</taxon>
        <taxon>Malvales</taxon>
        <taxon>Malvaceae</taxon>
        <taxon>Malvoideae</taxon>
        <taxon>Gossypium</taxon>
    </lineage>
</organism>
<name>A0A0B0NA23_GOSAR</name>
<gene>
    <name evidence="1" type="ORF">F383_11305</name>
</gene>
<keyword evidence="2" id="KW-1185">Reference proteome</keyword>
<evidence type="ECO:0000313" key="1">
    <source>
        <dbReference type="EMBL" id="KHG11368.1"/>
    </source>
</evidence>
<reference evidence="2" key="1">
    <citation type="submission" date="2014-09" db="EMBL/GenBank/DDBJ databases">
        <authorList>
            <person name="Mudge J."/>
            <person name="Ramaraj T."/>
            <person name="Lindquist I.E."/>
            <person name="Bharti A.K."/>
            <person name="Sundararajan A."/>
            <person name="Cameron C.T."/>
            <person name="Woodward J.E."/>
            <person name="May G.D."/>
            <person name="Brubaker C."/>
            <person name="Broadhvest J."/>
            <person name="Wilkins T.A."/>
        </authorList>
    </citation>
    <scope>NUCLEOTIDE SEQUENCE</scope>
    <source>
        <strain evidence="2">cv. AKA8401</strain>
    </source>
</reference>
<proteinExistence type="predicted"/>
<dbReference type="Proteomes" id="UP000032142">
    <property type="component" value="Unassembled WGS sequence"/>
</dbReference>
<dbReference type="AlphaFoldDB" id="A0A0B0NA23"/>
<sequence>MAVGRRKALIFQVTTRSPTINLALMMTHWHTDCGVRQGVADYGVTIGILRRECFWKP</sequence>
<accession>A0A0B0NA23</accession>
<evidence type="ECO:0000313" key="2">
    <source>
        <dbReference type="Proteomes" id="UP000032142"/>
    </source>
</evidence>
<protein>
    <submittedName>
        <fullName evidence="1">Uncharacterized protein</fullName>
    </submittedName>
</protein>
<dbReference type="EMBL" id="KN395711">
    <property type="protein sequence ID" value="KHG11368.1"/>
    <property type="molecule type" value="Genomic_DNA"/>
</dbReference>